<keyword evidence="2" id="KW-1185">Reference proteome</keyword>
<comment type="caution">
    <text evidence="1">The sequence shown here is derived from an EMBL/GenBank/DDBJ whole genome shotgun (WGS) entry which is preliminary data.</text>
</comment>
<gene>
    <name evidence="1" type="ORF">GEV37_10270</name>
</gene>
<evidence type="ECO:0000313" key="2">
    <source>
        <dbReference type="Proteomes" id="UP001319882"/>
    </source>
</evidence>
<evidence type="ECO:0000313" key="1">
    <source>
        <dbReference type="EMBL" id="MCB8889498.1"/>
    </source>
</evidence>
<sequence length="418" mass="46977">MRKERLIVPIIVTLTVIWAVAQLISSVLFERSLNQALEDLEARGEWRVSRTESHQGWLTSRGRLSLSPLLGRPWRLELTYDARHGLLTTDVQGTVVPRLDSALQKAVGEVSALSLPRWEGRYHTLTGKSELRLALAPFIIQQNGRELDVRGARLRLEGVFGDWRLRARFDQLTLSDGQAYLTLGPTTLESRYTYIEDAYHFAQRDHLHVESATLFYPAFEVQVEPIDLNSDMVLDESELRLKGRLALGDVRVPSEAPETSLVSGVIEAELSRLNADAVRSITARLRQEAAWGDRSLPVAEGLLARMEPDIQALLSDSPRLDVTGIELESPLLGITVKADGALFFDGRKPEALSVVNLQAPLERGRWKDRIDGDFVWYDAPTVAALWLGLPLGTRELQFDVIRGVWRVNGRPMPELWPQ</sequence>
<organism evidence="1 2">
    <name type="scientific">Vreelandella malpeensis</name>
    <dbReference type="NCBI Taxonomy" id="1172368"/>
    <lineage>
        <taxon>Bacteria</taxon>
        <taxon>Pseudomonadati</taxon>
        <taxon>Pseudomonadota</taxon>
        <taxon>Gammaproteobacteria</taxon>
        <taxon>Oceanospirillales</taxon>
        <taxon>Halomonadaceae</taxon>
        <taxon>Vreelandella</taxon>
    </lineage>
</organism>
<accession>A0ABS8DTW9</accession>
<dbReference type="EMBL" id="WHVL01000004">
    <property type="protein sequence ID" value="MCB8889498.1"/>
    <property type="molecule type" value="Genomic_DNA"/>
</dbReference>
<name>A0ABS8DTW9_9GAMM</name>
<dbReference type="Pfam" id="PF06097">
    <property type="entry name" value="DUF945"/>
    <property type="match status" value="1"/>
</dbReference>
<proteinExistence type="predicted"/>
<dbReference type="InterPro" id="IPR010352">
    <property type="entry name" value="DUF945"/>
</dbReference>
<protein>
    <submittedName>
        <fullName evidence="1">DUF945 family protein</fullName>
    </submittedName>
</protein>
<reference evidence="1 2" key="1">
    <citation type="journal article" date="2021" name="Sci. Rep.">
        <title>Genome analysis of a halophilic bacterium Halomonas malpeensis YU-PRIM-29(T) reveals its exopolysaccharide and pigment producing capabilities.</title>
        <authorList>
            <person name="Athmika"/>
            <person name="Ghate S.D."/>
            <person name="Arun A.B."/>
            <person name="Rao S.S."/>
            <person name="Kumar S.T.A."/>
            <person name="Kandiyil M.K."/>
            <person name="Saptami K."/>
            <person name="Rekha P.D."/>
        </authorList>
    </citation>
    <scope>NUCLEOTIDE SEQUENCE [LARGE SCALE GENOMIC DNA]</scope>
    <source>
        <strain evidence="2">prim 29</strain>
    </source>
</reference>
<dbReference type="RefSeq" id="WP_227390174.1">
    <property type="nucleotide sequence ID" value="NZ_JBHSCJ010000002.1"/>
</dbReference>
<dbReference type="Proteomes" id="UP001319882">
    <property type="component" value="Unassembled WGS sequence"/>
</dbReference>